<evidence type="ECO:0000313" key="11">
    <source>
        <dbReference type="EMBL" id="OIP43667.1"/>
    </source>
</evidence>
<dbReference type="GO" id="GO:0055085">
    <property type="term" value="P:transmembrane transport"/>
    <property type="evidence" value="ECO:0007669"/>
    <property type="project" value="InterPro"/>
</dbReference>
<dbReference type="InterPro" id="IPR037682">
    <property type="entry name" value="TonB_C"/>
</dbReference>
<evidence type="ECO:0000313" key="12">
    <source>
        <dbReference type="Proteomes" id="UP000183085"/>
    </source>
</evidence>
<dbReference type="PANTHER" id="PTHR33446">
    <property type="entry name" value="PROTEIN TONB-RELATED"/>
    <property type="match status" value="1"/>
</dbReference>
<dbReference type="NCBIfam" id="TIGR01352">
    <property type="entry name" value="tonB_Cterm"/>
    <property type="match status" value="1"/>
</dbReference>
<evidence type="ECO:0000256" key="2">
    <source>
        <dbReference type="ARBA" id="ARBA00006555"/>
    </source>
</evidence>
<dbReference type="STRING" id="1817895.AUJ95_00210"/>
<comment type="subcellular location">
    <subcellularLocation>
        <location evidence="1">Cell inner membrane</location>
        <topology evidence="1">Single-pass membrane protein</topology>
        <orientation evidence="1">Periplasmic side</orientation>
    </subcellularLocation>
</comment>
<dbReference type="PANTHER" id="PTHR33446:SF14">
    <property type="entry name" value="PROTEIN TONB"/>
    <property type="match status" value="1"/>
</dbReference>
<evidence type="ECO:0000256" key="1">
    <source>
        <dbReference type="ARBA" id="ARBA00004383"/>
    </source>
</evidence>
<comment type="similarity">
    <text evidence="2">Belongs to the TonB family.</text>
</comment>
<keyword evidence="3" id="KW-0813">Transport</keyword>
<keyword evidence="8" id="KW-1133">Transmembrane helix</keyword>
<accession>A0A1J5E7L9</accession>
<evidence type="ECO:0000256" key="4">
    <source>
        <dbReference type="ARBA" id="ARBA00022475"/>
    </source>
</evidence>
<dbReference type="Pfam" id="PF03544">
    <property type="entry name" value="TonB_C"/>
    <property type="match status" value="1"/>
</dbReference>
<evidence type="ECO:0000256" key="9">
    <source>
        <dbReference type="ARBA" id="ARBA00023136"/>
    </source>
</evidence>
<dbReference type="GO" id="GO:0005886">
    <property type="term" value="C:plasma membrane"/>
    <property type="evidence" value="ECO:0007669"/>
    <property type="project" value="UniProtKB-SubCell"/>
</dbReference>
<dbReference type="EMBL" id="MNYI01000007">
    <property type="protein sequence ID" value="OIP43667.1"/>
    <property type="molecule type" value="Genomic_DNA"/>
</dbReference>
<evidence type="ECO:0000256" key="7">
    <source>
        <dbReference type="ARBA" id="ARBA00022927"/>
    </source>
</evidence>
<name>A0A1J5E7L9_9BACT</name>
<dbReference type="GO" id="GO:0015031">
    <property type="term" value="P:protein transport"/>
    <property type="evidence" value="ECO:0007669"/>
    <property type="project" value="UniProtKB-KW"/>
</dbReference>
<dbReference type="Gene3D" id="3.30.1150.10">
    <property type="match status" value="1"/>
</dbReference>
<dbReference type="InterPro" id="IPR051045">
    <property type="entry name" value="TonB-dependent_transducer"/>
</dbReference>
<gene>
    <name evidence="11" type="ORF">AUJ95_00210</name>
</gene>
<keyword evidence="6" id="KW-0812">Transmembrane</keyword>
<keyword evidence="9" id="KW-0472">Membrane</keyword>
<keyword evidence="4" id="KW-1003">Cell membrane</keyword>
<keyword evidence="5" id="KW-0997">Cell inner membrane</keyword>
<evidence type="ECO:0000259" key="10">
    <source>
        <dbReference type="PROSITE" id="PS52015"/>
    </source>
</evidence>
<evidence type="ECO:0000256" key="8">
    <source>
        <dbReference type="ARBA" id="ARBA00022989"/>
    </source>
</evidence>
<comment type="caution">
    <text evidence="11">The sequence shown here is derived from an EMBL/GenBank/DDBJ whole genome shotgun (WGS) entry which is preliminary data.</text>
</comment>
<feature type="domain" description="TonB C-terminal" evidence="10">
    <location>
        <begin position="163"/>
        <end position="252"/>
    </location>
</feature>
<dbReference type="AlphaFoldDB" id="A0A1J5E7L9"/>
<dbReference type="InterPro" id="IPR006260">
    <property type="entry name" value="TonB/TolA_C"/>
</dbReference>
<protein>
    <recommendedName>
        <fullName evidence="10">TonB C-terminal domain-containing protein</fullName>
    </recommendedName>
</protein>
<dbReference type="SUPFAM" id="SSF74653">
    <property type="entry name" value="TolA/TonB C-terminal domain"/>
    <property type="match status" value="1"/>
</dbReference>
<evidence type="ECO:0000256" key="5">
    <source>
        <dbReference type="ARBA" id="ARBA00022519"/>
    </source>
</evidence>
<dbReference type="PROSITE" id="PS52015">
    <property type="entry name" value="TONB_CTD"/>
    <property type="match status" value="1"/>
</dbReference>
<dbReference type="Proteomes" id="UP000183085">
    <property type="component" value="Unassembled WGS sequence"/>
</dbReference>
<reference evidence="11 12" key="1">
    <citation type="journal article" date="2016" name="Environ. Microbiol.">
        <title>Genomic resolution of a cold subsurface aquifer community provides metabolic insights for novel microbes adapted to high CO concentrations.</title>
        <authorList>
            <person name="Probst A.J."/>
            <person name="Castelle C.J."/>
            <person name="Singh A."/>
            <person name="Brown C.T."/>
            <person name="Anantharaman K."/>
            <person name="Sharon I."/>
            <person name="Hug L.A."/>
            <person name="Burstein D."/>
            <person name="Emerson J.B."/>
            <person name="Thomas B.C."/>
            <person name="Banfield J.F."/>
        </authorList>
    </citation>
    <scope>NUCLEOTIDE SEQUENCE [LARGE SCALE GENOMIC DNA]</scope>
    <source>
        <strain evidence="11">CG2_30_40_21</strain>
    </source>
</reference>
<keyword evidence="7" id="KW-0653">Protein transport</keyword>
<evidence type="ECO:0000256" key="3">
    <source>
        <dbReference type="ARBA" id="ARBA00022448"/>
    </source>
</evidence>
<sequence length="252" mass="27626">MKGSLIISILLHSIFLAIWSIVSNHNQGQQNKSQELIMVSILENLDNKGTREEVKRVNLHRTQELHKTEAIKETSVPIATEAIKKPSIPIANEMTSLQFLTETSTNTTQIQTGAVETLTTETLENCVVQDMPSGVQNFQPLSCSQDYNSEGNTGKDVIGSTFGSTNGPSFLKKVKPEYPRLARRLDREGKVVLKLFIDEHGGLVSVTIIEKAGYGFDEAAIEAVKASVFQPAKSNGILVACTALLPIKFKLE</sequence>
<organism evidence="11 12">
    <name type="scientific">Candidatus Desantisbacteria bacterium CG2_30_40_21</name>
    <dbReference type="NCBI Taxonomy" id="1817895"/>
    <lineage>
        <taxon>Bacteria</taxon>
        <taxon>Candidatus Desantisiibacteriota</taxon>
    </lineage>
</organism>
<evidence type="ECO:0000256" key="6">
    <source>
        <dbReference type="ARBA" id="ARBA00022692"/>
    </source>
</evidence>
<proteinExistence type="inferred from homology"/>